<dbReference type="Proteomes" id="UP000245138">
    <property type="component" value="Unassembled WGS sequence"/>
</dbReference>
<dbReference type="SUPFAM" id="SSF161098">
    <property type="entry name" value="MetI-like"/>
    <property type="match status" value="1"/>
</dbReference>
<dbReference type="CDD" id="cd06261">
    <property type="entry name" value="TM_PBP2"/>
    <property type="match status" value="1"/>
</dbReference>
<evidence type="ECO:0000256" key="8">
    <source>
        <dbReference type="ARBA" id="ARBA00022692"/>
    </source>
</evidence>
<organism evidence="18 19">
    <name type="scientific">Brenneria roseae subsp. americana</name>
    <dbReference type="NCBI Taxonomy" id="1508507"/>
    <lineage>
        <taxon>Bacteria</taxon>
        <taxon>Pseudomonadati</taxon>
        <taxon>Pseudomonadota</taxon>
        <taxon>Gammaproteobacteria</taxon>
        <taxon>Enterobacterales</taxon>
        <taxon>Pectobacteriaceae</taxon>
        <taxon>Brenneria</taxon>
    </lineage>
</organism>
<evidence type="ECO:0000256" key="1">
    <source>
        <dbReference type="ARBA" id="ARBA00004417"/>
    </source>
</evidence>
<evidence type="ECO:0000256" key="4">
    <source>
        <dbReference type="ARBA" id="ARBA00010072"/>
    </source>
</evidence>
<evidence type="ECO:0000256" key="6">
    <source>
        <dbReference type="ARBA" id="ARBA00022475"/>
    </source>
</evidence>
<dbReference type="Gene3D" id="3.40.50.300">
    <property type="entry name" value="P-loop containing nucleotide triphosphate hydrolases"/>
    <property type="match status" value="1"/>
</dbReference>
<dbReference type="Pfam" id="PF00528">
    <property type="entry name" value="BPD_transp_1"/>
    <property type="match status" value="1"/>
</dbReference>
<evidence type="ECO:0000313" key="18">
    <source>
        <dbReference type="EMBL" id="PWC13520.1"/>
    </source>
</evidence>
<dbReference type="SMART" id="SM00382">
    <property type="entry name" value="AAA"/>
    <property type="match status" value="1"/>
</dbReference>
<evidence type="ECO:0000259" key="17">
    <source>
        <dbReference type="PROSITE" id="PS50928"/>
    </source>
</evidence>
<dbReference type="PANTHER" id="PTHR43166">
    <property type="entry name" value="AMINO ACID IMPORT ATP-BINDING PROTEIN"/>
    <property type="match status" value="1"/>
</dbReference>
<keyword evidence="6" id="KW-1003">Cell membrane</keyword>
<gene>
    <name evidence="18" type="ORF">B4923_06055</name>
</gene>
<protein>
    <submittedName>
        <fullName evidence="18">Amino acid ABC transporter permease/ATP-binding protein</fullName>
    </submittedName>
</protein>
<dbReference type="RefSeq" id="WP_109053470.1">
    <property type="nucleotide sequence ID" value="NZ_QDKJ01000004.1"/>
</dbReference>
<comment type="similarity">
    <text evidence="3">Belongs to the ABC transporter superfamily.</text>
</comment>
<dbReference type="CDD" id="cd03262">
    <property type="entry name" value="ABC_HisP_GlnQ"/>
    <property type="match status" value="1"/>
</dbReference>
<dbReference type="InterPro" id="IPR000515">
    <property type="entry name" value="MetI-like"/>
</dbReference>
<sequence length="520" mass="57926">MNIDWHYLLGLFSYQEFWGATLLVVELSIATWLGGILLGLVLALAKQSHILPLRWLAGTYIWLFRSLPLLVLIIFIYNLPQFFPASATLLSSPFLAGLIAMILSESAYIAEIHRGGLMSVHKGQVEAGRALGMRYLGIQRLIVIPQALRIALPTLANEFVTIVKLTSLVSVISLAEILMVGQRLYTQNFKVMETLLAVACYYVFIVTVFDRLITWLERQLDVNHRLARPTSNQEQQLARQTSLTPPSPPGHARFSRLHPPIMTLTEVSKRYGDKVVLQGITLQLGKGEVVSIIGPSGSGKTTLIRTMNGLESLSSGEITLNGKRFLHVTPHGRPDKFYYDQADRIGMVFQGFNLFPHKTALENIMLAPHYHRQGAQDDIRQLSLALLDKVGLLAQAHQYPHQLSGGQQQRVAIARALAMKPSIMLFDEPTSALDPELVGEVLKVIEDLANEGMTMAIVTHEMSFAFKISDRIIFMEQGEMVAQGTPGELSVSENPRLSRFLTSQRHVLNQLEFSSHATTD</sequence>
<keyword evidence="19" id="KW-1185">Reference proteome</keyword>
<dbReference type="InterPro" id="IPR017871">
    <property type="entry name" value="ABC_transporter-like_CS"/>
</dbReference>
<feature type="compositionally biased region" description="Polar residues" evidence="15">
    <location>
        <begin position="231"/>
        <end position="244"/>
    </location>
</feature>
<reference evidence="18 19" key="1">
    <citation type="submission" date="2018-04" db="EMBL/GenBank/DDBJ databases">
        <title>Brenneria corticis sp.nov.</title>
        <authorList>
            <person name="Li Y."/>
        </authorList>
    </citation>
    <scope>NUCLEOTIDE SEQUENCE [LARGE SCALE GENOMIC DNA]</scope>
    <source>
        <strain evidence="18 19">LMG 27715</strain>
    </source>
</reference>
<dbReference type="InterPro" id="IPR003439">
    <property type="entry name" value="ABC_transporter-like_ATP-bd"/>
</dbReference>
<dbReference type="GO" id="GO:0006865">
    <property type="term" value="P:amino acid transport"/>
    <property type="evidence" value="ECO:0007669"/>
    <property type="project" value="UniProtKB-KW"/>
</dbReference>
<dbReference type="PROSITE" id="PS00211">
    <property type="entry name" value="ABC_TRANSPORTER_1"/>
    <property type="match status" value="1"/>
</dbReference>
<dbReference type="SUPFAM" id="SSF52540">
    <property type="entry name" value="P-loop containing nucleoside triphosphate hydrolases"/>
    <property type="match status" value="1"/>
</dbReference>
<evidence type="ECO:0000256" key="14">
    <source>
        <dbReference type="RuleBase" id="RU363032"/>
    </source>
</evidence>
<feature type="region of interest" description="Disordered" evidence="15">
    <location>
        <begin position="231"/>
        <end position="255"/>
    </location>
</feature>
<evidence type="ECO:0000256" key="9">
    <source>
        <dbReference type="ARBA" id="ARBA00022741"/>
    </source>
</evidence>
<dbReference type="OrthoDB" id="6049702at2"/>
<dbReference type="PANTHER" id="PTHR43166:SF9">
    <property type="entry name" value="GLUTAMATE_ASPARTATE IMPORT ATP-BINDING PROTEIN GLTL"/>
    <property type="match status" value="1"/>
</dbReference>
<feature type="domain" description="ABC transmembrane type-1" evidence="17">
    <location>
        <begin position="21"/>
        <end position="213"/>
    </location>
</feature>
<dbReference type="GO" id="GO:0043190">
    <property type="term" value="C:ATP-binding cassette (ABC) transporter complex"/>
    <property type="evidence" value="ECO:0007669"/>
    <property type="project" value="InterPro"/>
</dbReference>
<dbReference type="InterPro" id="IPR003593">
    <property type="entry name" value="AAA+_ATPase"/>
</dbReference>
<proteinExistence type="inferred from homology"/>
<keyword evidence="12 14" id="KW-1133">Transmembrane helix</keyword>
<dbReference type="Pfam" id="PF00005">
    <property type="entry name" value="ABC_tran"/>
    <property type="match status" value="1"/>
</dbReference>
<feature type="transmembrane region" description="Helical" evidence="14">
    <location>
        <begin position="57"/>
        <end position="77"/>
    </location>
</feature>
<keyword evidence="9" id="KW-0547">Nucleotide-binding</keyword>
<keyword evidence="13 14" id="KW-0472">Membrane</keyword>
<dbReference type="NCBIfam" id="TIGR01726">
    <property type="entry name" value="HEQRo_perm_3TM"/>
    <property type="match status" value="1"/>
</dbReference>
<dbReference type="GO" id="GO:0016887">
    <property type="term" value="F:ATP hydrolysis activity"/>
    <property type="evidence" value="ECO:0007669"/>
    <property type="project" value="InterPro"/>
</dbReference>
<dbReference type="InterPro" id="IPR010065">
    <property type="entry name" value="AA_ABC_transptr_permease_3TM"/>
</dbReference>
<evidence type="ECO:0000256" key="2">
    <source>
        <dbReference type="ARBA" id="ARBA00004429"/>
    </source>
</evidence>
<dbReference type="InterPro" id="IPR050086">
    <property type="entry name" value="MetN_ABC_transporter-like"/>
</dbReference>
<feature type="transmembrane region" description="Helical" evidence="14">
    <location>
        <begin position="191"/>
        <end position="209"/>
    </location>
</feature>
<dbReference type="GO" id="GO:0005524">
    <property type="term" value="F:ATP binding"/>
    <property type="evidence" value="ECO:0007669"/>
    <property type="project" value="UniProtKB-KW"/>
</dbReference>
<evidence type="ECO:0000259" key="16">
    <source>
        <dbReference type="PROSITE" id="PS50893"/>
    </source>
</evidence>
<comment type="subcellular location">
    <subcellularLocation>
        <location evidence="2">Cell inner membrane</location>
        <topology evidence="2">Multi-pass membrane protein</topology>
    </subcellularLocation>
    <subcellularLocation>
        <location evidence="1">Cell inner membrane</location>
        <topology evidence="1">Peripheral membrane protein</topology>
    </subcellularLocation>
    <subcellularLocation>
        <location evidence="14">Cell membrane</location>
        <topology evidence="14">Multi-pass membrane protein</topology>
    </subcellularLocation>
</comment>
<comment type="caution">
    <text evidence="18">The sequence shown here is derived from an EMBL/GenBank/DDBJ whole genome shotgun (WGS) entry which is preliminary data.</text>
</comment>
<keyword evidence="7" id="KW-0997">Cell inner membrane</keyword>
<dbReference type="EMBL" id="QDKJ01000004">
    <property type="protein sequence ID" value="PWC13520.1"/>
    <property type="molecule type" value="Genomic_DNA"/>
</dbReference>
<dbReference type="PROSITE" id="PS50928">
    <property type="entry name" value="ABC_TM1"/>
    <property type="match status" value="1"/>
</dbReference>
<evidence type="ECO:0000256" key="5">
    <source>
        <dbReference type="ARBA" id="ARBA00022448"/>
    </source>
</evidence>
<feature type="transmembrane region" description="Helical" evidence="14">
    <location>
        <begin position="89"/>
        <end position="110"/>
    </location>
</feature>
<feature type="domain" description="ABC transporter" evidence="16">
    <location>
        <begin position="262"/>
        <end position="502"/>
    </location>
</feature>
<evidence type="ECO:0000256" key="12">
    <source>
        <dbReference type="ARBA" id="ARBA00022989"/>
    </source>
</evidence>
<evidence type="ECO:0000256" key="3">
    <source>
        <dbReference type="ARBA" id="ARBA00005417"/>
    </source>
</evidence>
<feature type="transmembrane region" description="Helical" evidence="14">
    <location>
        <begin position="20"/>
        <end position="45"/>
    </location>
</feature>
<dbReference type="GO" id="GO:0022857">
    <property type="term" value="F:transmembrane transporter activity"/>
    <property type="evidence" value="ECO:0007669"/>
    <property type="project" value="InterPro"/>
</dbReference>
<dbReference type="InterPro" id="IPR035906">
    <property type="entry name" value="MetI-like_sf"/>
</dbReference>
<dbReference type="AlphaFoldDB" id="A0A2U1TVU7"/>
<evidence type="ECO:0000256" key="13">
    <source>
        <dbReference type="ARBA" id="ARBA00023136"/>
    </source>
</evidence>
<evidence type="ECO:0000256" key="15">
    <source>
        <dbReference type="SAM" id="MobiDB-lite"/>
    </source>
</evidence>
<keyword evidence="5 14" id="KW-0813">Transport</keyword>
<keyword evidence="10 18" id="KW-0067">ATP-binding</keyword>
<evidence type="ECO:0000256" key="10">
    <source>
        <dbReference type="ARBA" id="ARBA00022840"/>
    </source>
</evidence>
<keyword evidence="8 14" id="KW-0812">Transmembrane</keyword>
<dbReference type="Gene3D" id="1.10.3720.10">
    <property type="entry name" value="MetI-like"/>
    <property type="match status" value="1"/>
</dbReference>
<accession>A0A2U1TVU7</accession>
<dbReference type="PROSITE" id="PS50893">
    <property type="entry name" value="ABC_TRANSPORTER_2"/>
    <property type="match status" value="1"/>
</dbReference>
<name>A0A2U1TVU7_9GAMM</name>
<evidence type="ECO:0000313" key="19">
    <source>
        <dbReference type="Proteomes" id="UP000245138"/>
    </source>
</evidence>
<dbReference type="InterPro" id="IPR027417">
    <property type="entry name" value="P-loop_NTPase"/>
</dbReference>
<comment type="similarity">
    <text evidence="4">Belongs to the binding-protein-dependent transport system permease family. HisMQ subfamily.</text>
</comment>
<evidence type="ECO:0000256" key="7">
    <source>
        <dbReference type="ARBA" id="ARBA00022519"/>
    </source>
</evidence>
<keyword evidence="11" id="KW-0029">Amino-acid transport</keyword>
<evidence type="ECO:0000256" key="11">
    <source>
        <dbReference type="ARBA" id="ARBA00022970"/>
    </source>
</evidence>